<dbReference type="PANTHER" id="PTHR24241">
    <property type="entry name" value="NEUROPEPTIDE RECEPTOR-RELATED G-PROTEIN COUPLED RECEPTOR"/>
    <property type="match status" value="1"/>
</dbReference>
<reference evidence="10" key="1">
    <citation type="submission" date="2023-08" db="EMBL/GenBank/DDBJ databases">
        <authorList>
            <person name="Audoor S."/>
            <person name="Bilcke G."/>
        </authorList>
    </citation>
    <scope>NUCLEOTIDE SEQUENCE</scope>
</reference>
<keyword evidence="2" id="KW-1003">Cell membrane</keyword>
<keyword evidence="4 8" id="KW-1133">Transmembrane helix</keyword>
<dbReference type="InterPro" id="IPR017452">
    <property type="entry name" value="GPCR_Rhodpsn_7TM"/>
</dbReference>
<dbReference type="Pfam" id="PF00001">
    <property type="entry name" value="7tm_1"/>
    <property type="match status" value="1"/>
</dbReference>
<dbReference type="Proteomes" id="UP001295423">
    <property type="component" value="Unassembled WGS sequence"/>
</dbReference>
<dbReference type="GO" id="GO:0042277">
    <property type="term" value="F:peptide binding"/>
    <property type="evidence" value="ECO:0007669"/>
    <property type="project" value="TreeGrafter"/>
</dbReference>
<proteinExistence type="predicted"/>
<feature type="transmembrane region" description="Helical" evidence="8">
    <location>
        <begin position="74"/>
        <end position="100"/>
    </location>
</feature>
<organism evidence="10 11">
    <name type="scientific">Cylindrotheca closterium</name>
    <dbReference type="NCBI Taxonomy" id="2856"/>
    <lineage>
        <taxon>Eukaryota</taxon>
        <taxon>Sar</taxon>
        <taxon>Stramenopiles</taxon>
        <taxon>Ochrophyta</taxon>
        <taxon>Bacillariophyta</taxon>
        <taxon>Bacillariophyceae</taxon>
        <taxon>Bacillariophycidae</taxon>
        <taxon>Bacillariales</taxon>
        <taxon>Bacillariaceae</taxon>
        <taxon>Cylindrotheca</taxon>
    </lineage>
</organism>
<feature type="compositionally biased region" description="Acidic residues" evidence="7">
    <location>
        <begin position="388"/>
        <end position="400"/>
    </location>
</feature>
<protein>
    <recommendedName>
        <fullName evidence="9">G-protein coupled receptors family 1 profile domain-containing protein</fullName>
    </recommendedName>
</protein>
<comment type="caution">
    <text evidence="10">The sequence shown here is derived from an EMBL/GenBank/DDBJ whole genome shotgun (WGS) entry which is preliminary data.</text>
</comment>
<keyword evidence="3 8" id="KW-0812">Transmembrane</keyword>
<keyword evidence="11" id="KW-1185">Reference proteome</keyword>
<dbReference type="GO" id="GO:0004930">
    <property type="term" value="F:G protein-coupled receptor activity"/>
    <property type="evidence" value="ECO:0007669"/>
    <property type="project" value="InterPro"/>
</dbReference>
<dbReference type="SUPFAM" id="SSF81321">
    <property type="entry name" value="Family A G protein-coupled receptor-like"/>
    <property type="match status" value="1"/>
</dbReference>
<accession>A0AAD2FIT0</accession>
<evidence type="ECO:0000256" key="1">
    <source>
        <dbReference type="ARBA" id="ARBA00004651"/>
    </source>
</evidence>
<evidence type="ECO:0000256" key="3">
    <source>
        <dbReference type="ARBA" id="ARBA00022692"/>
    </source>
</evidence>
<sequence>MSSTTRLDSPVLYDWQINENSTRYDPPRSQLSEDGIQIQFAVLAFVNVVVSSATLVLILGILRTRKIRSNAFSLYLLFMAIPDFLGAFFCVFTCALSAPISRYYSEAMCGFQSFYLTFAFCGNAWINLVIVQEVNKLLTYSQNRRRYFPPTRQQVFCKVAVVYTYASIWGLLGAFPIPGLPLETKAYYGFACFPMEVDAPSTYFFYFAFLPGILLFPFAYSVFVVGRIFWKGMLPQTGKRRKLSIFLIRLVSVYFFGWTPFLLLTFIGNFDTLSPWINWGGAAMSHFQGCISAFVVFYTSDDIARQMKLVLRCNLFEGSDDPRQETSTYGQTSDARISTQSLERSGRSKRDQQSMMDMSLHRSINRSRDEDEEESEPSKKQISISTGTEEDGLEEEQEQDVESRHW</sequence>
<gene>
    <name evidence="10" type="ORF">CYCCA115_LOCUS3978</name>
</gene>
<feature type="transmembrane region" description="Helical" evidence="8">
    <location>
        <begin position="112"/>
        <end position="134"/>
    </location>
</feature>
<feature type="transmembrane region" description="Helical" evidence="8">
    <location>
        <begin position="276"/>
        <end position="298"/>
    </location>
</feature>
<evidence type="ECO:0000256" key="5">
    <source>
        <dbReference type="ARBA" id="ARBA00023136"/>
    </source>
</evidence>
<dbReference type="GO" id="GO:0032870">
    <property type="term" value="P:cellular response to hormone stimulus"/>
    <property type="evidence" value="ECO:0007669"/>
    <property type="project" value="TreeGrafter"/>
</dbReference>
<dbReference type="GO" id="GO:0005886">
    <property type="term" value="C:plasma membrane"/>
    <property type="evidence" value="ECO:0007669"/>
    <property type="project" value="UniProtKB-SubCell"/>
</dbReference>
<evidence type="ECO:0000256" key="6">
    <source>
        <dbReference type="ARBA" id="ARBA00023170"/>
    </source>
</evidence>
<evidence type="ECO:0000313" key="10">
    <source>
        <dbReference type="EMBL" id="CAJ1934637.1"/>
    </source>
</evidence>
<keyword evidence="6" id="KW-0675">Receptor</keyword>
<feature type="transmembrane region" description="Helical" evidence="8">
    <location>
        <begin position="155"/>
        <end position="177"/>
    </location>
</feature>
<name>A0AAD2FIT0_9STRA</name>
<feature type="transmembrane region" description="Helical" evidence="8">
    <location>
        <begin position="36"/>
        <end position="62"/>
    </location>
</feature>
<feature type="domain" description="G-protein coupled receptors family 1 profile" evidence="9">
    <location>
        <begin position="53"/>
        <end position="296"/>
    </location>
</feature>
<evidence type="ECO:0000256" key="4">
    <source>
        <dbReference type="ARBA" id="ARBA00022989"/>
    </source>
</evidence>
<keyword evidence="5 8" id="KW-0472">Membrane</keyword>
<evidence type="ECO:0000313" key="11">
    <source>
        <dbReference type="Proteomes" id="UP001295423"/>
    </source>
</evidence>
<dbReference type="PROSITE" id="PS50262">
    <property type="entry name" value="G_PROTEIN_RECEP_F1_2"/>
    <property type="match status" value="1"/>
</dbReference>
<dbReference type="Gene3D" id="1.20.1070.10">
    <property type="entry name" value="Rhodopsin 7-helix transmembrane proteins"/>
    <property type="match status" value="1"/>
</dbReference>
<dbReference type="EMBL" id="CAKOGP040000347">
    <property type="protein sequence ID" value="CAJ1934637.1"/>
    <property type="molecule type" value="Genomic_DNA"/>
</dbReference>
<feature type="compositionally biased region" description="Polar residues" evidence="7">
    <location>
        <begin position="325"/>
        <end position="343"/>
    </location>
</feature>
<evidence type="ECO:0000256" key="8">
    <source>
        <dbReference type="SAM" id="Phobius"/>
    </source>
</evidence>
<evidence type="ECO:0000259" key="9">
    <source>
        <dbReference type="PROSITE" id="PS50262"/>
    </source>
</evidence>
<dbReference type="PANTHER" id="PTHR24241:SF76">
    <property type="entry name" value="NEUROPEPTIDE SIFAMIDE RECEPTOR"/>
    <property type="match status" value="1"/>
</dbReference>
<evidence type="ECO:0000256" key="2">
    <source>
        <dbReference type="ARBA" id="ARBA00022475"/>
    </source>
</evidence>
<comment type="subcellular location">
    <subcellularLocation>
        <location evidence="1">Cell membrane</location>
        <topology evidence="1">Multi-pass membrane protein</topology>
    </subcellularLocation>
</comment>
<dbReference type="InterPro" id="IPR000276">
    <property type="entry name" value="GPCR_Rhodpsn"/>
</dbReference>
<feature type="transmembrane region" description="Helical" evidence="8">
    <location>
        <begin position="203"/>
        <end position="225"/>
    </location>
</feature>
<feature type="transmembrane region" description="Helical" evidence="8">
    <location>
        <begin position="246"/>
        <end position="270"/>
    </location>
</feature>
<dbReference type="CDD" id="cd00637">
    <property type="entry name" value="7tm_classA_rhodopsin-like"/>
    <property type="match status" value="1"/>
</dbReference>
<dbReference type="AlphaFoldDB" id="A0AAD2FIT0"/>
<feature type="region of interest" description="Disordered" evidence="7">
    <location>
        <begin position="321"/>
        <end position="406"/>
    </location>
</feature>
<evidence type="ECO:0000256" key="7">
    <source>
        <dbReference type="SAM" id="MobiDB-lite"/>
    </source>
</evidence>